<evidence type="ECO:0000256" key="4">
    <source>
        <dbReference type="ARBA" id="ARBA00022842"/>
    </source>
</evidence>
<keyword evidence="4" id="KW-0460">Magnesium</keyword>
<dbReference type="PANTHER" id="PTHR47917">
    <property type="match status" value="1"/>
</dbReference>
<dbReference type="EC" id="6.3.2.31" evidence="9"/>
<evidence type="ECO:0000256" key="7">
    <source>
        <dbReference type="ARBA" id="ARBA00023211"/>
    </source>
</evidence>
<dbReference type="GO" id="GO:0005525">
    <property type="term" value="F:GTP binding"/>
    <property type="evidence" value="ECO:0007669"/>
    <property type="project" value="UniProtKB-KW"/>
</dbReference>
<dbReference type="InterPro" id="IPR002847">
    <property type="entry name" value="F420-0_gamma-glut_ligase-dom"/>
</dbReference>
<sequence>MITIFAPDGIGEVNPGDDVAEVIIAALRQHDQQLLDGDVLVVTSKIISKAEGRFADAEDRQQQIDSETVRTVARRKSMGIVETKHGLTQAGAGVDNSNVAPGRILLLPVDSDASAEVLRSALSDHFGVRVGVIISDTAGRVWRVGQTDHAIGSAGVRVLDSYAGRTDDYGNELHVTSVAIADELAAAADLAKTKLEGRPVAVIRGVGDHVVAPGPSARDLLRTGDEDLFWRGSREAVLGALLAAVGYPERYEQVVRLWDRDELFAAITDGVDLTDPVRTMIRTMIVAAQPLWP</sequence>
<dbReference type="SUPFAM" id="SSF144010">
    <property type="entry name" value="CofE-like"/>
    <property type="match status" value="1"/>
</dbReference>
<keyword evidence="1 9" id="KW-0436">Ligase</keyword>
<gene>
    <name evidence="9" type="ORF">FOE78_07430</name>
</gene>
<dbReference type="EMBL" id="CP041692">
    <property type="protein sequence ID" value="QDP95752.1"/>
    <property type="molecule type" value="Genomic_DNA"/>
</dbReference>
<dbReference type="GO" id="GO:0052618">
    <property type="term" value="F:coenzyme F420-0:L-glutamate ligase activity"/>
    <property type="evidence" value="ECO:0007669"/>
    <property type="project" value="UniProtKB-EC"/>
</dbReference>
<reference evidence="9 10" key="1">
    <citation type="submission" date="2019-07" db="EMBL/GenBank/DDBJ databases">
        <title>Microlunatus dokdonensis sp. nov. isolated from the rhizospheric soil of the wild plant Elymus tsukushiensis.</title>
        <authorList>
            <person name="Ghim S.-Y."/>
            <person name="Hwang Y.-J."/>
            <person name="Son J.-S."/>
            <person name="Shin J.-H."/>
        </authorList>
    </citation>
    <scope>NUCLEOTIDE SEQUENCE [LARGE SCALE GENOMIC DNA]</scope>
    <source>
        <strain evidence="9 10">KUDC0627</strain>
    </source>
</reference>
<evidence type="ECO:0000256" key="1">
    <source>
        <dbReference type="ARBA" id="ARBA00022598"/>
    </source>
</evidence>
<dbReference type="Pfam" id="PF01996">
    <property type="entry name" value="F420_ligase"/>
    <property type="match status" value="1"/>
</dbReference>
<dbReference type="NCBIfam" id="TIGR01916">
    <property type="entry name" value="F420_cofE"/>
    <property type="match status" value="1"/>
</dbReference>
<evidence type="ECO:0000256" key="5">
    <source>
        <dbReference type="ARBA" id="ARBA00022958"/>
    </source>
</evidence>
<evidence type="ECO:0000256" key="3">
    <source>
        <dbReference type="ARBA" id="ARBA00022741"/>
    </source>
</evidence>
<dbReference type="InterPro" id="IPR008225">
    <property type="entry name" value="F420-0_g-glutamyl_ligase"/>
</dbReference>
<feature type="domain" description="Coenzyme F420:L-glutamate ligase-like" evidence="8">
    <location>
        <begin position="10"/>
        <end position="205"/>
    </location>
</feature>
<evidence type="ECO:0000313" key="10">
    <source>
        <dbReference type="Proteomes" id="UP000319263"/>
    </source>
</evidence>
<keyword evidence="2" id="KW-0479">Metal-binding</keyword>
<keyword evidence="10" id="KW-1185">Reference proteome</keyword>
<dbReference type="Gene3D" id="3.30.1330.100">
    <property type="entry name" value="CofE-like"/>
    <property type="match status" value="2"/>
</dbReference>
<name>A0A516PX69_9ACTN</name>
<keyword evidence="7" id="KW-0464">Manganese</keyword>
<evidence type="ECO:0000259" key="8">
    <source>
        <dbReference type="Pfam" id="PF01996"/>
    </source>
</evidence>
<accession>A0A516PX69</accession>
<evidence type="ECO:0000256" key="6">
    <source>
        <dbReference type="ARBA" id="ARBA00023134"/>
    </source>
</evidence>
<dbReference type="RefSeq" id="WP_143985720.1">
    <property type="nucleotide sequence ID" value="NZ_CP041692.1"/>
</dbReference>
<keyword evidence="3" id="KW-0547">Nucleotide-binding</keyword>
<keyword evidence="5" id="KW-0630">Potassium</keyword>
<protein>
    <submittedName>
        <fullName evidence="9">Coenzyme F420-0:L-glutamate ligase</fullName>
        <ecNumber evidence="9">6.3.2.31</ecNumber>
    </submittedName>
</protein>
<proteinExistence type="predicted"/>
<dbReference type="AlphaFoldDB" id="A0A516PX69"/>
<dbReference type="OrthoDB" id="9788295at2"/>
<keyword evidence="6" id="KW-0342">GTP-binding</keyword>
<dbReference type="PANTHER" id="PTHR47917:SF1">
    <property type="entry name" value="COENZYME F420:L-GLUTAMATE LIGASE"/>
    <property type="match status" value="1"/>
</dbReference>
<dbReference type="NCBIfam" id="NF009810">
    <property type="entry name" value="PRK13294.1"/>
    <property type="match status" value="1"/>
</dbReference>
<dbReference type="Proteomes" id="UP000319263">
    <property type="component" value="Chromosome"/>
</dbReference>
<dbReference type="KEGG" id="mik:FOE78_07430"/>
<evidence type="ECO:0000256" key="2">
    <source>
        <dbReference type="ARBA" id="ARBA00022723"/>
    </source>
</evidence>
<organism evidence="9 10">
    <name type="scientific">Microlunatus elymi</name>
    <dbReference type="NCBI Taxonomy" id="2596828"/>
    <lineage>
        <taxon>Bacteria</taxon>
        <taxon>Bacillati</taxon>
        <taxon>Actinomycetota</taxon>
        <taxon>Actinomycetes</taxon>
        <taxon>Propionibacteriales</taxon>
        <taxon>Propionibacteriaceae</taxon>
        <taxon>Microlunatus</taxon>
    </lineage>
</organism>
<dbReference type="GO" id="GO:0046872">
    <property type="term" value="F:metal ion binding"/>
    <property type="evidence" value="ECO:0007669"/>
    <property type="project" value="UniProtKB-KW"/>
</dbReference>
<evidence type="ECO:0000313" key="9">
    <source>
        <dbReference type="EMBL" id="QDP95752.1"/>
    </source>
</evidence>